<evidence type="ECO:0000313" key="2">
    <source>
        <dbReference type="EMBL" id="KAK9149546.1"/>
    </source>
</evidence>
<reference evidence="2 3" key="1">
    <citation type="submission" date="2024-01" db="EMBL/GenBank/DDBJ databases">
        <title>Genome assemblies of Stephania.</title>
        <authorList>
            <person name="Yang L."/>
        </authorList>
    </citation>
    <scope>NUCLEOTIDE SEQUENCE [LARGE SCALE GENOMIC DNA]</scope>
    <source>
        <strain evidence="2">JXDWG</strain>
        <tissue evidence="2">Leaf</tissue>
    </source>
</reference>
<feature type="region of interest" description="Disordered" evidence="1">
    <location>
        <begin position="132"/>
        <end position="163"/>
    </location>
</feature>
<evidence type="ECO:0000256" key="1">
    <source>
        <dbReference type="SAM" id="MobiDB-lite"/>
    </source>
</evidence>
<dbReference type="Proteomes" id="UP001419268">
    <property type="component" value="Unassembled WGS sequence"/>
</dbReference>
<organism evidence="2 3">
    <name type="scientific">Stephania cephalantha</name>
    <dbReference type="NCBI Taxonomy" id="152367"/>
    <lineage>
        <taxon>Eukaryota</taxon>
        <taxon>Viridiplantae</taxon>
        <taxon>Streptophyta</taxon>
        <taxon>Embryophyta</taxon>
        <taxon>Tracheophyta</taxon>
        <taxon>Spermatophyta</taxon>
        <taxon>Magnoliopsida</taxon>
        <taxon>Ranunculales</taxon>
        <taxon>Menispermaceae</taxon>
        <taxon>Menispermoideae</taxon>
        <taxon>Cissampelideae</taxon>
        <taxon>Stephania</taxon>
    </lineage>
</organism>
<evidence type="ECO:0000313" key="3">
    <source>
        <dbReference type="Proteomes" id="UP001419268"/>
    </source>
</evidence>
<comment type="caution">
    <text evidence="2">The sequence shown here is derived from an EMBL/GenBank/DDBJ whole genome shotgun (WGS) entry which is preliminary data.</text>
</comment>
<dbReference type="PANTHER" id="PTHR33168">
    <property type="entry name" value="STRESS INDUCED PROTEIN-RELATED"/>
    <property type="match status" value="1"/>
</dbReference>
<gene>
    <name evidence="2" type="ORF">Scep_008303</name>
</gene>
<proteinExistence type="predicted"/>
<accession>A0AAP0PQU0</accession>
<dbReference type="AlphaFoldDB" id="A0AAP0PQU0"/>
<dbReference type="EMBL" id="JBBNAG010000003">
    <property type="protein sequence ID" value="KAK9149546.1"/>
    <property type="molecule type" value="Genomic_DNA"/>
</dbReference>
<keyword evidence="3" id="KW-1185">Reference proteome</keyword>
<sequence>MEDEHEHYHHSSPKTKFNYFVASLCSSCCFRSSSSRRELSAVDDDVDDVNVKPRLIKASSSWLRSRAHEFPEFKEKCRNLFCRIGKSRHRHRHHNSADFRYDPLSYALNFDDGANPDVVDAFADDRDQFDRNSRNFSARLPQSPPPPPLQQKAAVVPSEITVS</sequence>
<name>A0AAP0PQU0_9MAGN</name>
<protein>
    <submittedName>
        <fullName evidence="2">Uncharacterized protein</fullName>
    </submittedName>
</protein>